<dbReference type="EMBL" id="SPLM01000110">
    <property type="protein sequence ID" value="TMW59218.1"/>
    <property type="molecule type" value="Genomic_DNA"/>
</dbReference>
<dbReference type="AlphaFoldDB" id="A0A8K1FHY4"/>
<reference evidence="1" key="1">
    <citation type="submission" date="2019-03" db="EMBL/GenBank/DDBJ databases">
        <title>Long read genome sequence of the mycoparasitic Pythium oligandrum ATCC 38472 isolated from sugarbeet rhizosphere.</title>
        <authorList>
            <person name="Gaulin E."/>
        </authorList>
    </citation>
    <scope>NUCLEOTIDE SEQUENCE</scope>
    <source>
        <strain evidence="1">ATCC 38472_TT</strain>
    </source>
</reference>
<dbReference type="Proteomes" id="UP000794436">
    <property type="component" value="Unassembled WGS sequence"/>
</dbReference>
<dbReference type="SUPFAM" id="SSF48403">
    <property type="entry name" value="Ankyrin repeat"/>
    <property type="match status" value="2"/>
</dbReference>
<dbReference type="SMART" id="SM00248">
    <property type="entry name" value="ANK"/>
    <property type="match status" value="5"/>
</dbReference>
<dbReference type="PANTHER" id="PTHR46586:SF3">
    <property type="entry name" value="ANKYRIN REPEAT-CONTAINING PROTEIN"/>
    <property type="match status" value="1"/>
</dbReference>
<protein>
    <submittedName>
        <fullName evidence="1">Uncharacterized protein</fullName>
    </submittedName>
</protein>
<dbReference type="Gene3D" id="1.25.40.20">
    <property type="entry name" value="Ankyrin repeat-containing domain"/>
    <property type="match status" value="4"/>
</dbReference>
<organism evidence="1 2">
    <name type="scientific">Pythium oligandrum</name>
    <name type="common">Mycoparasitic fungus</name>
    <dbReference type="NCBI Taxonomy" id="41045"/>
    <lineage>
        <taxon>Eukaryota</taxon>
        <taxon>Sar</taxon>
        <taxon>Stramenopiles</taxon>
        <taxon>Oomycota</taxon>
        <taxon>Peronosporomycetes</taxon>
        <taxon>Pythiales</taxon>
        <taxon>Pythiaceae</taxon>
        <taxon>Pythium</taxon>
    </lineage>
</organism>
<dbReference type="InterPro" id="IPR002110">
    <property type="entry name" value="Ankyrin_rpt"/>
</dbReference>
<gene>
    <name evidence="1" type="ORF">Poli38472_007363</name>
</gene>
<keyword evidence="2" id="KW-1185">Reference proteome</keyword>
<name>A0A8K1FHY4_PYTOL</name>
<evidence type="ECO:0000313" key="1">
    <source>
        <dbReference type="EMBL" id="TMW59218.1"/>
    </source>
</evidence>
<dbReference type="Pfam" id="PF12796">
    <property type="entry name" value="Ank_2"/>
    <property type="match status" value="2"/>
</dbReference>
<dbReference type="OrthoDB" id="164098at2759"/>
<proteinExistence type="predicted"/>
<evidence type="ECO:0000313" key="2">
    <source>
        <dbReference type="Proteomes" id="UP000794436"/>
    </source>
</evidence>
<comment type="caution">
    <text evidence="1">The sequence shown here is derived from an EMBL/GenBank/DDBJ whole genome shotgun (WGS) entry which is preliminary data.</text>
</comment>
<dbReference type="InterPro" id="IPR052050">
    <property type="entry name" value="SecEffector_AnkRepeat"/>
</dbReference>
<sequence>MEPLTTARIVLRSQRVDVDAIAQLVASFALTPPLWYNVAPPKFWGCREDWTEADALQSLKWLHARHPEPLIDTCNGWVDKSIMDNAARSGYLSVVRFLHEHRTEGFSYEAINDAAGNGHLEIVRYLFEHADAQFFTVYALEWAAAGGHLDVLKYFHEHVPRANDKWSKSVFRSAGANGHVGVVKWLLEHRTEGGPSDAAELATVNVVKYLLLNTNIEATIVMMTVVVSSGDLELVRYLHEQRGVCCIDTAVNYAVKIGRLDLVRYLHEHLAEEWSAEEELADARWIEAHGRSFWAYGGDQGELYTTEPLDIAAANNQLEIIQYLHEQGYDATTFAMDEAAAQGHLDIVQFLHEHRSEGCTTYAMGQAAKNHHMAVVKYLHSIGRKFLHENRTEGCSTQLVRNIVRSNHRPALEYVHQHKIAEIPTSALSLAAELGHRDTLAYLYEHCLSDGIVAQPQLVLDAIEKVIVGSKSEVLEYFDSKKTGPTQVYTTKAMDKAAEAGNIVAVKYLHDHDHGGCTTDAMDKAAANGNMWIVRFLHDYRSEGCTTEAIDQAAANGHADVVRFLLEHRTEGYTYKAVDMAKKNKHLEVLAVLPDYRVPWKYPGGGPGMGEKKKKKKRR</sequence>
<accession>A0A8K1FHY4</accession>
<dbReference type="InterPro" id="IPR036770">
    <property type="entry name" value="Ankyrin_rpt-contain_sf"/>
</dbReference>
<dbReference type="PANTHER" id="PTHR46586">
    <property type="entry name" value="ANKYRIN REPEAT-CONTAINING PROTEIN"/>
    <property type="match status" value="1"/>
</dbReference>